<proteinExistence type="predicted"/>
<dbReference type="AlphaFoldDB" id="A1SV65"/>
<sequence length="168" mass="19775">MRFRFLILTVNEFELVFLLPEQDIAFNEFHDARYPLRLRLHKCRSKGSWYLVRSSHGKSKHEKIGSYPHIKLKDILSNLRHNLIADTAEPESEFQTVGQLLKWYLARTEQNSQITSQRKTTIRWAITRHLLPLIDELPLNQTKLLAHISSSNLLHVMKILWVVIILAK</sequence>
<evidence type="ECO:0000313" key="1">
    <source>
        <dbReference type="EMBL" id="ABM03380.1"/>
    </source>
</evidence>
<name>A1SV65_PSYIN</name>
<evidence type="ECO:0008006" key="3">
    <source>
        <dbReference type="Google" id="ProtNLM"/>
    </source>
</evidence>
<keyword evidence="2" id="KW-1185">Reference proteome</keyword>
<accession>A1SV65</accession>
<dbReference type="HOGENOM" id="CLU_1585145_0_0_6"/>
<dbReference type="EMBL" id="CP000510">
    <property type="protein sequence ID" value="ABM03380.1"/>
    <property type="molecule type" value="Genomic_DNA"/>
</dbReference>
<protein>
    <recommendedName>
        <fullName evidence="3">Phage integrase family protein</fullName>
    </recommendedName>
</protein>
<dbReference type="eggNOG" id="COG0582">
    <property type="taxonomic scope" value="Bacteria"/>
</dbReference>
<evidence type="ECO:0000313" key="2">
    <source>
        <dbReference type="Proteomes" id="UP000000639"/>
    </source>
</evidence>
<dbReference type="KEGG" id="pin:Ping_1581"/>
<gene>
    <name evidence="1" type="ordered locus">Ping_1581</name>
</gene>
<reference evidence="1 2" key="1">
    <citation type="submission" date="2007-01" db="EMBL/GenBank/DDBJ databases">
        <title>Complete sequence of Psychromonas ingrahamii 37.</title>
        <authorList>
            <consortium name="US DOE Joint Genome Institute"/>
            <person name="Copeland A."/>
            <person name="Lucas S."/>
            <person name="Lapidus A."/>
            <person name="Barry K."/>
            <person name="Detter J.C."/>
            <person name="Glavina del Rio T."/>
            <person name="Hammon N."/>
            <person name="Israni S."/>
            <person name="Dalin E."/>
            <person name="Tice H."/>
            <person name="Pitluck S."/>
            <person name="Thompson L.S."/>
            <person name="Brettin T."/>
            <person name="Bruce D."/>
            <person name="Han C."/>
            <person name="Tapia R."/>
            <person name="Schmutz J."/>
            <person name="Larimer F."/>
            <person name="Land M."/>
            <person name="Hauser L."/>
            <person name="Kyrpides N."/>
            <person name="Ivanova N."/>
            <person name="Staley J."/>
            <person name="Richardson P."/>
        </authorList>
    </citation>
    <scope>NUCLEOTIDE SEQUENCE [LARGE SCALE GENOMIC DNA]</scope>
    <source>
        <strain evidence="1 2">37</strain>
    </source>
</reference>
<dbReference type="Proteomes" id="UP000000639">
    <property type="component" value="Chromosome"/>
</dbReference>
<dbReference type="STRING" id="357804.Ping_1581"/>
<organism evidence="1 2">
    <name type="scientific">Psychromonas ingrahamii (strain DSM 17664 / CCUG 51855 / 37)</name>
    <dbReference type="NCBI Taxonomy" id="357804"/>
    <lineage>
        <taxon>Bacteria</taxon>
        <taxon>Pseudomonadati</taxon>
        <taxon>Pseudomonadota</taxon>
        <taxon>Gammaproteobacteria</taxon>
        <taxon>Alteromonadales</taxon>
        <taxon>Psychromonadaceae</taxon>
        <taxon>Psychromonas</taxon>
    </lineage>
</organism>